<sequence>MVIAKPRYCVLLSRAFALRAMPARADIVLPVNSVVRATSINGIIRGAGGGFSVRAGRSITFFSFIPDNSVRLRLYSFPFALLPGEIVVFSIGPDLVRWHRLSRGAPPQIPGAPISSR</sequence>
<accession>A0A653L0C2</accession>
<proteinExistence type="predicted"/>
<feature type="signal peptide" evidence="1">
    <location>
        <begin position="1"/>
        <end position="25"/>
    </location>
</feature>
<dbReference type="EMBL" id="CABWLC010000009">
    <property type="protein sequence ID" value="VXA84291.1"/>
    <property type="molecule type" value="Genomic_DNA"/>
</dbReference>
<gene>
    <name evidence="2" type="ORF">AERO8C_170002</name>
</gene>
<evidence type="ECO:0000256" key="1">
    <source>
        <dbReference type="SAM" id="SignalP"/>
    </source>
</evidence>
<evidence type="ECO:0000313" key="2">
    <source>
        <dbReference type="EMBL" id="VXA84291.1"/>
    </source>
</evidence>
<evidence type="ECO:0000313" key="3">
    <source>
        <dbReference type="Proteomes" id="UP000439123"/>
    </source>
</evidence>
<dbReference type="Proteomes" id="UP000439123">
    <property type="component" value="Unassembled WGS sequence"/>
</dbReference>
<protein>
    <submittedName>
        <fullName evidence="2">Uncharacterized protein</fullName>
    </submittedName>
</protein>
<feature type="chain" id="PRO_5024999727" evidence="1">
    <location>
        <begin position="26"/>
        <end position="117"/>
    </location>
</feature>
<name>A0A653L0C2_AERVE</name>
<dbReference type="AlphaFoldDB" id="A0A653L0C2"/>
<reference evidence="2 3" key="1">
    <citation type="submission" date="2019-10" db="EMBL/GenBank/DDBJ databases">
        <authorList>
            <person name="Karimi E."/>
        </authorList>
    </citation>
    <scope>NUCLEOTIDE SEQUENCE [LARGE SCALE GENOMIC DNA]</scope>
    <source>
        <strain evidence="2">Aeromonas sp. 8C</strain>
    </source>
</reference>
<keyword evidence="1" id="KW-0732">Signal</keyword>
<organism evidence="2 3">
    <name type="scientific">Aeromonas veronii</name>
    <dbReference type="NCBI Taxonomy" id="654"/>
    <lineage>
        <taxon>Bacteria</taxon>
        <taxon>Pseudomonadati</taxon>
        <taxon>Pseudomonadota</taxon>
        <taxon>Gammaproteobacteria</taxon>
        <taxon>Aeromonadales</taxon>
        <taxon>Aeromonadaceae</taxon>
        <taxon>Aeromonas</taxon>
    </lineage>
</organism>